<keyword evidence="5" id="KW-1185">Reference proteome</keyword>
<dbReference type="STRING" id="337451.A0A3S3PYY2"/>
<evidence type="ECO:0000313" key="4">
    <source>
        <dbReference type="EMBL" id="RWR76173.1"/>
    </source>
</evidence>
<evidence type="ECO:0000313" key="5">
    <source>
        <dbReference type="Proteomes" id="UP000283530"/>
    </source>
</evidence>
<evidence type="ECO:0000256" key="1">
    <source>
        <dbReference type="ARBA" id="ARBA00004370"/>
    </source>
</evidence>
<evidence type="ECO:0000256" key="3">
    <source>
        <dbReference type="SAM" id="Phobius"/>
    </source>
</evidence>
<dbReference type="EMBL" id="QPKB01000002">
    <property type="protein sequence ID" value="RWR76173.1"/>
    <property type="molecule type" value="Genomic_DNA"/>
</dbReference>
<dbReference type="OrthoDB" id="630676at2759"/>
<keyword evidence="2 3" id="KW-0472">Membrane</keyword>
<gene>
    <name evidence="4" type="ORF">CKAN_00459700</name>
</gene>
<dbReference type="PANTHER" id="PTHR31234">
    <property type="entry name" value="LATE EMBRYOGENESIS ABUNDANT (LEA) HYDROXYPROLINE-RICH GLYCOPROTEIN FAMILY"/>
    <property type="match status" value="1"/>
</dbReference>
<comment type="subcellular location">
    <subcellularLocation>
        <location evidence="1">Membrane</location>
    </subcellularLocation>
</comment>
<dbReference type="PANTHER" id="PTHR31234:SF42">
    <property type="entry name" value="LATE EMBRYOGENESIS ABUNDANT (LEA) HYDROXYPROLINE-RICH GLYCOPROTEIN FAMILY"/>
    <property type="match status" value="1"/>
</dbReference>
<feature type="transmembrane region" description="Helical" evidence="3">
    <location>
        <begin position="35"/>
        <end position="65"/>
    </location>
</feature>
<dbReference type="GO" id="GO:0098542">
    <property type="term" value="P:defense response to other organism"/>
    <property type="evidence" value="ECO:0007669"/>
    <property type="project" value="InterPro"/>
</dbReference>
<sequence length="219" mass="25107">MNQQKKEEEGISMPLRHTEETRKGVLLPPPRRTHVVVWCAAVFCIVFSILLILTGIIIIIIFLVIKPKHPSFDTTGASLNSIYLDTPEYFNGDLTILANFSNPNRKIDVRFEFLSIELYFFDKLIAVQSVQPFPQRRGEARVEQVHMISSEVYLPLNLSSALQKQVQSNRIQYNIRGTFRVRASVGLTHFSYWLYGRCRIELTGPPSGVLVTRSCHTRK</sequence>
<reference evidence="4 5" key="1">
    <citation type="journal article" date="2019" name="Nat. Plants">
        <title>Stout camphor tree genome fills gaps in understanding of flowering plant genome evolution.</title>
        <authorList>
            <person name="Chaw S.M."/>
            <person name="Liu Y.C."/>
            <person name="Wu Y.W."/>
            <person name="Wang H.Y."/>
            <person name="Lin C.I."/>
            <person name="Wu C.S."/>
            <person name="Ke H.M."/>
            <person name="Chang L.Y."/>
            <person name="Hsu C.Y."/>
            <person name="Yang H.T."/>
            <person name="Sudianto E."/>
            <person name="Hsu M.H."/>
            <person name="Wu K.P."/>
            <person name="Wang L.N."/>
            <person name="Leebens-Mack J.H."/>
            <person name="Tsai I.J."/>
        </authorList>
    </citation>
    <scope>NUCLEOTIDE SEQUENCE [LARGE SCALE GENOMIC DNA]</scope>
    <source>
        <strain evidence="5">cv. Chaw 1501</strain>
        <tissue evidence="4">Young leaves</tissue>
    </source>
</reference>
<dbReference type="AlphaFoldDB" id="A0A3S3PYY2"/>
<dbReference type="GO" id="GO:0005886">
    <property type="term" value="C:plasma membrane"/>
    <property type="evidence" value="ECO:0007669"/>
    <property type="project" value="TreeGrafter"/>
</dbReference>
<accession>A0A3S3PYY2</accession>
<comment type="caution">
    <text evidence="4">The sequence shown here is derived from an EMBL/GenBank/DDBJ whole genome shotgun (WGS) entry which is preliminary data.</text>
</comment>
<protein>
    <submittedName>
        <fullName evidence="4">Late embryogenesis abundant protein</fullName>
    </submittedName>
</protein>
<organism evidence="4 5">
    <name type="scientific">Cinnamomum micranthum f. kanehirae</name>
    <dbReference type="NCBI Taxonomy" id="337451"/>
    <lineage>
        <taxon>Eukaryota</taxon>
        <taxon>Viridiplantae</taxon>
        <taxon>Streptophyta</taxon>
        <taxon>Embryophyta</taxon>
        <taxon>Tracheophyta</taxon>
        <taxon>Spermatophyta</taxon>
        <taxon>Magnoliopsida</taxon>
        <taxon>Magnoliidae</taxon>
        <taxon>Laurales</taxon>
        <taxon>Lauraceae</taxon>
        <taxon>Cinnamomum</taxon>
    </lineage>
</organism>
<dbReference type="InterPro" id="IPR044839">
    <property type="entry name" value="NDR1-like"/>
</dbReference>
<keyword evidence="3" id="KW-1133">Transmembrane helix</keyword>
<keyword evidence="3" id="KW-0812">Transmembrane</keyword>
<proteinExistence type="predicted"/>
<dbReference type="Proteomes" id="UP000283530">
    <property type="component" value="Unassembled WGS sequence"/>
</dbReference>
<name>A0A3S3PYY2_9MAGN</name>
<evidence type="ECO:0000256" key="2">
    <source>
        <dbReference type="ARBA" id="ARBA00023136"/>
    </source>
</evidence>